<evidence type="ECO:0000256" key="2">
    <source>
        <dbReference type="ARBA" id="ARBA00023315"/>
    </source>
</evidence>
<accession>A0A841Z1V8</accession>
<dbReference type="EMBL" id="JAARRL010000002">
    <property type="protein sequence ID" value="MBC1499230.1"/>
    <property type="molecule type" value="Genomic_DNA"/>
</dbReference>
<organism evidence="4 5">
    <name type="scientific">Listeria weihenstephanensis</name>
    <dbReference type="NCBI Taxonomy" id="1006155"/>
    <lineage>
        <taxon>Bacteria</taxon>
        <taxon>Bacillati</taxon>
        <taxon>Bacillota</taxon>
        <taxon>Bacilli</taxon>
        <taxon>Bacillales</taxon>
        <taxon>Listeriaceae</taxon>
        <taxon>Listeria</taxon>
    </lineage>
</organism>
<dbReference type="PROSITE" id="PS51186">
    <property type="entry name" value="GNAT"/>
    <property type="match status" value="1"/>
</dbReference>
<evidence type="ECO:0000256" key="1">
    <source>
        <dbReference type="ARBA" id="ARBA00022679"/>
    </source>
</evidence>
<dbReference type="Gene3D" id="3.40.630.30">
    <property type="match status" value="1"/>
</dbReference>
<name>A0A841Z1V8_9LIST</name>
<dbReference type="PANTHER" id="PTHR43800:SF1">
    <property type="entry name" value="PEPTIDYL-LYSINE N-ACETYLTRANSFERASE YJAB"/>
    <property type="match status" value="1"/>
</dbReference>
<dbReference type="PANTHER" id="PTHR43800">
    <property type="entry name" value="PEPTIDYL-LYSINE N-ACETYLTRANSFERASE YJAB"/>
    <property type="match status" value="1"/>
</dbReference>
<dbReference type="Proteomes" id="UP000564536">
    <property type="component" value="Unassembled WGS sequence"/>
</dbReference>
<dbReference type="InterPro" id="IPR000182">
    <property type="entry name" value="GNAT_dom"/>
</dbReference>
<proteinExistence type="predicted"/>
<keyword evidence="1 4" id="KW-0808">Transferase</keyword>
<keyword evidence="2" id="KW-0012">Acyltransferase</keyword>
<dbReference type="RefSeq" id="WP_185424073.1">
    <property type="nucleotide sequence ID" value="NZ_JAARRL010000002.1"/>
</dbReference>
<dbReference type="GO" id="GO:0016747">
    <property type="term" value="F:acyltransferase activity, transferring groups other than amino-acyl groups"/>
    <property type="evidence" value="ECO:0007669"/>
    <property type="project" value="InterPro"/>
</dbReference>
<dbReference type="Pfam" id="PF00583">
    <property type="entry name" value="Acetyltransf_1"/>
    <property type="match status" value="1"/>
</dbReference>
<dbReference type="SUPFAM" id="SSF55729">
    <property type="entry name" value="Acyl-CoA N-acyltransferases (Nat)"/>
    <property type="match status" value="1"/>
</dbReference>
<gene>
    <name evidence="4" type="ORF">HB943_01355</name>
</gene>
<protein>
    <submittedName>
        <fullName evidence="4">GNAT family N-acetyltransferase</fullName>
    </submittedName>
</protein>
<dbReference type="CDD" id="cd04301">
    <property type="entry name" value="NAT_SF"/>
    <property type="match status" value="1"/>
</dbReference>
<reference evidence="4 5" key="1">
    <citation type="submission" date="2020-03" db="EMBL/GenBank/DDBJ databases">
        <title>Soil Listeria distribution.</title>
        <authorList>
            <person name="Liao J."/>
            <person name="Wiedmann M."/>
        </authorList>
    </citation>
    <scope>NUCLEOTIDE SEQUENCE [LARGE SCALE GENOMIC DNA]</scope>
    <source>
        <strain evidence="4 5">FSL L7-1523</strain>
    </source>
</reference>
<evidence type="ECO:0000313" key="4">
    <source>
        <dbReference type="EMBL" id="MBC1499230.1"/>
    </source>
</evidence>
<dbReference type="AlphaFoldDB" id="A0A841Z1V8"/>
<evidence type="ECO:0000259" key="3">
    <source>
        <dbReference type="PROSITE" id="PS51186"/>
    </source>
</evidence>
<comment type="caution">
    <text evidence="4">The sequence shown here is derived from an EMBL/GenBank/DDBJ whole genome shotgun (WGS) entry which is preliminary data.</text>
</comment>
<sequence>MAKILPQNLIISRSYKQEDAIQKLVLTAFRSKFTTKKLNEEQQLQLVHSFWQITDDDPTQKQFVALKNGEVRGTMLLRFKSTKTTKPSWNFLSQCRTFGVRNTLRIMTQLLALEHTLTDNECYIDHIAVDHTAQRQGIGKALLQRAQSEISSNERLTLYVSEKNSNAIQLYKALGFQITKQNTSLLRGLLFNEASWIFMEWRKLT</sequence>
<evidence type="ECO:0000313" key="5">
    <source>
        <dbReference type="Proteomes" id="UP000564536"/>
    </source>
</evidence>
<dbReference type="InterPro" id="IPR016181">
    <property type="entry name" value="Acyl_CoA_acyltransferase"/>
</dbReference>
<feature type="domain" description="N-acetyltransferase" evidence="3">
    <location>
        <begin position="23"/>
        <end position="204"/>
    </location>
</feature>